<evidence type="ECO:0000313" key="1">
    <source>
        <dbReference type="EMBL" id="ODM99621.1"/>
    </source>
</evidence>
<comment type="caution">
    <text evidence="1">The sequence shown here is derived from an EMBL/GenBank/DDBJ whole genome shotgun (WGS) entry which is preliminary data.</text>
</comment>
<reference evidence="1 2" key="1">
    <citation type="journal article" date="2016" name="Genome Biol. Evol.">
        <title>Gene Family Evolution Reflects Adaptation to Soil Environmental Stressors in the Genome of the Collembolan Orchesella cincta.</title>
        <authorList>
            <person name="Faddeeva-Vakhrusheva A."/>
            <person name="Derks M.F."/>
            <person name="Anvar S.Y."/>
            <person name="Agamennone V."/>
            <person name="Suring W."/>
            <person name="Smit S."/>
            <person name="van Straalen N.M."/>
            <person name="Roelofs D."/>
        </authorList>
    </citation>
    <scope>NUCLEOTIDE SEQUENCE [LARGE SCALE GENOMIC DNA]</scope>
    <source>
        <tissue evidence="1">Mixed pool</tissue>
    </source>
</reference>
<accession>A0A1D2N318</accession>
<organism evidence="1 2">
    <name type="scientific">Orchesella cincta</name>
    <name type="common">Springtail</name>
    <name type="synonym">Podura cincta</name>
    <dbReference type="NCBI Taxonomy" id="48709"/>
    <lineage>
        <taxon>Eukaryota</taxon>
        <taxon>Metazoa</taxon>
        <taxon>Ecdysozoa</taxon>
        <taxon>Arthropoda</taxon>
        <taxon>Hexapoda</taxon>
        <taxon>Collembola</taxon>
        <taxon>Entomobryomorpha</taxon>
        <taxon>Entomobryoidea</taxon>
        <taxon>Orchesellidae</taxon>
        <taxon>Orchesellinae</taxon>
        <taxon>Orchesella</taxon>
    </lineage>
</organism>
<dbReference type="AlphaFoldDB" id="A0A1D2N318"/>
<gene>
    <name evidence="1" type="ORF">Ocin01_07068</name>
</gene>
<proteinExistence type="predicted"/>
<keyword evidence="2" id="KW-1185">Reference proteome</keyword>
<dbReference type="Proteomes" id="UP000094527">
    <property type="component" value="Unassembled WGS sequence"/>
</dbReference>
<evidence type="ECO:0008006" key="3">
    <source>
        <dbReference type="Google" id="ProtNLM"/>
    </source>
</evidence>
<dbReference type="OrthoDB" id="6514358at2759"/>
<dbReference type="STRING" id="48709.A0A1D2N318"/>
<dbReference type="EMBL" id="LJIJ01000268">
    <property type="protein sequence ID" value="ODM99621.1"/>
    <property type="molecule type" value="Genomic_DNA"/>
</dbReference>
<name>A0A1D2N318_ORCCI</name>
<protein>
    <recommendedName>
        <fullName evidence="3">CUB domain-containing protein</fullName>
    </recommendedName>
</protein>
<evidence type="ECO:0000313" key="2">
    <source>
        <dbReference type="Proteomes" id="UP000094527"/>
    </source>
</evidence>
<sequence>MHELSNLCKGQFPTQMHRKVDGAVIKSRNDKNLDCTVTFSTEYVSQRFHIRFEEFSMACGDHLYIYDSANAIGNPRSRPLQVKKRLAIKYTLTQQLLLFCYVGYDGAEQSRKQYGLTLFVGRADGKHYKNTLFLSPSLKLTTDYTLVEL</sequence>